<dbReference type="SUPFAM" id="SSF55979">
    <property type="entry name" value="DNA clamp"/>
    <property type="match status" value="1"/>
</dbReference>
<keyword evidence="3" id="KW-1185">Reference proteome</keyword>
<feature type="region of interest" description="Disordered" evidence="1">
    <location>
        <begin position="433"/>
        <end position="468"/>
    </location>
</feature>
<protein>
    <recommendedName>
        <fullName evidence="4">Rad9-domain-containing protein</fullName>
    </recommendedName>
</protein>
<dbReference type="FunCoup" id="A0A165HYJ2">
    <property type="interactions" value="331"/>
</dbReference>
<dbReference type="InParanoid" id="A0A165HYJ2"/>
<dbReference type="InterPro" id="IPR007268">
    <property type="entry name" value="Rad9/Ddc1"/>
</dbReference>
<evidence type="ECO:0000313" key="2">
    <source>
        <dbReference type="EMBL" id="KZT59912.1"/>
    </source>
</evidence>
<name>A0A165HYJ2_9BASI</name>
<sequence length="468" mass="53077">MEALVFRDGSKVDPETDPICVLFHLLSCFKRFNDDTIWSPQTDSLILTCTNSSKSAFIKATLDAPFFIRYSLYKDLPRPAGYTAPHCQLKASLVLSYLRKNKLTPNVVSLVMSLKDPGHAERVMKLPKTPPQVDKEIRIIRQKWLPFDPETGKEVGQDDEAGKLDEEFAEEDEEEDKSIESHLMLQFHCIKGVVKRHRLLVEDVDEVLEPAVDEDVYGHSLRITAAHIRAILIRIRPIINDPTGYLTCRFTEEGIQWQAGGLDSVMTEMTSPAEDCLSYDAGPDNIELRFHVREFTAFIELASALDRAIDIRFNPAPAPLLLSLVANPIISQLTHLDIRVYIATSTPSEVEKIIEPPRKRQKLSHPQTETESEPDVKLNEVEQTRPSHDYLSSPQADRTAGQHGRSHEDLSHEDLSRAFTFVPAPFDIRPNLQRHVLDDASEDPTQNSHEPLFSATSRERKFHSLFDD</sequence>
<reference evidence="2 3" key="1">
    <citation type="journal article" date="2016" name="Mol. Biol. Evol.">
        <title>Comparative Genomics of Early-Diverging Mushroom-Forming Fungi Provides Insights into the Origins of Lignocellulose Decay Capabilities.</title>
        <authorList>
            <person name="Nagy L.G."/>
            <person name="Riley R."/>
            <person name="Tritt A."/>
            <person name="Adam C."/>
            <person name="Daum C."/>
            <person name="Floudas D."/>
            <person name="Sun H."/>
            <person name="Yadav J.S."/>
            <person name="Pangilinan J."/>
            <person name="Larsson K.H."/>
            <person name="Matsuura K."/>
            <person name="Barry K."/>
            <person name="Labutti K."/>
            <person name="Kuo R."/>
            <person name="Ohm R.A."/>
            <person name="Bhattacharya S.S."/>
            <person name="Shirouzu T."/>
            <person name="Yoshinaga Y."/>
            <person name="Martin F.M."/>
            <person name="Grigoriev I.V."/>
            <person name="Hibbett D.S."/>
        </authorList>
    </citation>
    <scope>NUCLEOTIDE SEQUENCE [LARGE SCALE GENOMIC DNA]</scope>
    <source>
        <strain evidence="2 3">HHB12733</strain>
    </source>
</reference>
<dbReference type="GO" id="GO:0071479">
    <property type="term" value="P:cellular response to ionizing radiation"/>
    <property type="evidence" value="ECO:0007669"/>
    <property type="project" value="TreeGrafter"/>
</dbReference>
<dbReference type="OrthoDB" id="60092at2759"/>
<dbReference type="GO" id="GO:0031573">
    <property type="term" value="P:mitotic intra-S DNA damage checkpoint signaling"/>
    <property type="evidence" value="ECO:0007669"/>
    <property type="project" value="TreeGrafter"/>
</dbReference>
<evidence type="ECO:0008006" key="4">
    <source>
        <dbReference type="Google" id="ProtNLM"/>
    </source>
</evidence>
<dbReference type="GO" id="GO:0006281">
    <property type="term" value="P:DNA repair"/>
    <property type="evidence" value="ECO:0007669"/>
    <property type="project" value="TreeGrafter"/>
</dbReference>
<dbReference type="GO" id="GO:0030896">
    <property type="term" value="C:checkpoint clamp complex"/>
    <property type="evidence" value="ECO:0007669"/>
    <property type="project" value="InterPro"/>
</dbReference>
<organism evidence="2 3">
    <name type="scientific">Calocera cornea HHB12733</name>
    <dbReference type="NCBI Taxonomy" id="1353952"/>
    <lineage>
        <taxon>Eukaryota</taxon>
        <taxon>Fungi</taxon>
        <taxon>Dikarya</taxon>
        <taxon>Basidiomycota</taxon>
        <taxon>Agaricomycotina</taxon>
        <taxon>Dacrymycetes</taxon>
        <taxon>Dacrymycetales</taxon>
        <taxon>Dacrymycetaceae</taxon>
        <taxon>Calocera</taxon>
    </lineage>
</organism>
<proteinExistence type="predicted"/>
<dbReference type="GO" id="GO:0000076">
    <property type="term" value="P:DNA replication checkpoint signaling"/>
    <property type="evidence" value="ECO:0007669"/>
    <property type="project" value="TreeGrafter"/>
</dbReference>
<accession>A0A165HYJ2</accession>
<dbReference type="Proteomes" id="UP000076842">
    <property type="component" value="Unassembled WGS sequence"/>
</dbReference>
<dbReference type="InterPro" id="IPR046938">
    <property type="entry name" value="DNA_clamp_sf"/>
</dbReference>
<dbReference type="Pfam" id="PF04139">
    <property type="entry name" value="Rad9"/>
    <property type="match status" value="1"/>
</dbReference>
<dbReference type="STRING" id="1353952.A0A165HYJ2"/>
<dbReference type="Gene3D" id="3.70.10.10">
    <property type="match status" value="2"/>
</dbReference>
<feature type="compositionally biased region" description="Basic and acidic residues" evidence="1">
    <location>
        <begin position="374"/>
        <end position="388"/>
    </location>
</feature>
<dbReference type="EMBL" id="KV423936">
    <property type="protein sequence ID" value="KZT59912.1"/>
    <property type="molecule type" value="Genomic_DNA"/>
</dbReference>
<feature type="region of interest" description="Disordered" evidence="1">
    <location>
        <begin position="352"/>
        <end position="412"/>
    </location>
</feature>
<dbReference type="PANTHER" id="PTHR15237">
    <property type="entry name" value="DNA REPAIR PROTEIN RAD9"/>
    <property type="match status" value="1"/>
</dbReference>
<dbReference type="PANTHER" id="PTHR15237:SF0">
    <property type="entry name" value="CELL CYCLE CHECKPOINT CONTROL PROTEIN"/>
    <property type="match status" value="1"/>
</dbReference>
<gene>
    <name evidence="2" type="ORF">CALCODRAFT_481208</name>
</gene>
<feature type="compositionally biased region" description="Basic and acidic residues" evidence="1">
    <location>
        <begin position="457"/>
        <end position="468"/>
    </location>
</feature>
<evidence type="ECO:0000313" key="3">
    <source>
        <dbReference type="Proteomes" id="UP000076842"/>
    </source>
</evidence>
<evidence type="ECO:0000256" key="1">
    <source>
        <dbReference type="SAM" id="MobiDB-lite"/>
    </source>
</evidence>
<dbReference type="AlphaFoldDB" id="A0A165HYJ2"/>